<evidence type="ECO:0000256" key="2">
    <source>
        <dbReference type="SAM" id="MobiDB-lite"/>
    </source>
</evidence>
<proteinExistence type="predicted"/>
<dbReference type="OMA" id="LDDQGCD"/>
<feature type="compositionally biased region" description="Low complexity" evidence="2">
    <location>
        <begin position="15"/>
        <end position="36"/>
    </location>
</feature>
<feature type="region of interest" description="Disordered" evidence="2">
    <location>
        <begin position="1"/>
        <end position="42"/>
    </location>
</feature>
<dbReference type="SUPFAM" id="SSF47113">
    <property type="entry name" value="Histone-fold"/>
    <property type="match status" value="1"/>
</dbReference>
<dbReference type="GO" id="GO:0006352">
    <property type="term" value="P:DNA-templated transcription initiation"/>
    <property type="evidence" value="ECO:0007669"/>
    <property type="project" value="InterPro"/>
</dbReference>
<dbReference type="Proteomes" id="UP000494163">
    <property type="component" value="Chromosome 2L"/>
</dbReference>
<keyword evidence="6" id="KW-1185">Reference proteome</keyword>
<protein>
    <recommendedName>
        <fullName evidence="1">Transcription initiation factor TFIID subunit 12</fullName>
    </recommendedName>
</protein>
<feature type="compositionally biased region" description="Basic and acidic residues" evidence="2">
    <location>
        <begin position="1"/>
        <end position="11"/>
    </location>
</feature>
<evidence type="ECO:0000313" key="6">
    <source>
        <dbReference type="Proteomes" id="UP000494163"/>
    </source>
</evidence>
<reference evidence="5 6" key="1">
    <citation type="submission" date="2015-08" db="EMBL/GenBank/DDBJ databases">
        <title>Ancestral chromatin configuration constrains chromatin evolution on differentiating sex chromosomes in Drosophila.</title>
        <authorList>
            <person name="Zhou Q."/>
            <person name="Bachtrog D."/>
        </authorList>
    </citation>
    <scope>NUCLEOTIDE SEQUENCE [LARGE SCALE GENOMIC DNA]</scope>
    <source>
        <tissue evidence="5">Whole larvae</tissue>
    </source>
</reference>
<dbReference type="STRING" id="30019.A0A0M5J3C7"/>
<dbReference type="AlphaFoldDB" id="A0A0M5J3C7"/>
<dbReference type="GO" id="GO:0005669">
    <property type="term" value="C:transcription factor TFIID complex"/>
    <property type="evidence" value="ECO:0007669"/>
    <property type="project" value="InterPro"/>
</dbReference>
<dbReference type="EMBL" id="CP012523">
    <property type="protein sequence ID" value="ALC38128.1"/>
    <property type="molecule type" value="Genomic_DNA"/>
</dbReference>
<dbReference type="CDD" id="cd07981">
    <property type="entry name" value="HFD_TAF12"/>
    <property type="match status" value="1"/>
</dbReference>
<evidence type="ECO:0000313" key="5">
    <source>
        <dbReference type="EMBL" id="ALC38131.1"/>
    </source>
</evidence>
<dbReference type="Gene3D" id="1.10.20.10">
    <property type="entry name" value="Histone, subunit A"/>
    <property type="match status" value="1"/>
</dbReference>
<dbReference type="Pfam" id="PF03847">
    <property type="entry name" value="TFIID_20kDa"/>
    <property type="match status" value="1"/>
</dbReference>
<dbReference type="OrthoDB" id="2193432at2759"/>
<dbReference type="GO" id="GO:0046982">
    <property type="term" value="F:protein heterodimerization activity"/>
    <property type="evidence" value="ECO:0007669"/>
    <property type="project" value="InterPro"/>
</dbReference>
<evidence type="ECO:0000259" key="3">
    <source>
        <dbReference type="Pfam" id="PF03847"/>
    </source>
</evidence>
<evidence type="ECO:0000256" key="1">
    <source>
        <dbReference type="ARBA" id="ARBA00017484"/>
    </source>
</evidence>
<dbReference type="InterPro" id="IPR009072">
    <property type="entry name" value="Histone-fold"/>
</dbReference>
<dbReference type="EMBL" id="CP012523">
    <property type="protein sequence ID" value="ALC38131.1"/>
    <property type="molecule type" value="Genomic_DNA"/>
</dbReference>
<evidence type="ECO:0000313" key="4">
    <source>
        <dbReference type="EMBL" id="ALC38128.1"/>
    </source>
</evidence>
<name>A0A0M5J3C7_DROBS</name>
<accession>A0A0M5J3C7</accession>
<organism evidence="5 6">
    <name type="scientific">Drosophila busckii</name>
    <name type="common">Fruit fly</name>
    <dbReference type="NCBI Taxonomy" id="30019"/>
    <lineage>
        <taxon>Eukaryota</taxon>
        <taxon>Metazoa</taxon>
        <taxon>Ecdysozoa</taxon>
        <taxon>Arthropoda</taxon>
        <taxon>Hexapoda</taxon>
        <taxon>Insecta</taxon>
        <taxon>Pterygota</taxon>
        <taxon>Neoptera</taxon>
        <taxon>Endopterygota</taxon>
        <taxon>Diptera</taxon>
        <taxon>Brachycera</taxon>
        <taxon>Muscomorpha</taxon>
        <taxon>Ephydroidea</taxon>
        <taxon>Drosophilidae</taxon>
        <taxon>Drosophila</taxon>
    </lineage>
</organism>
<dbReference type="InterPro" id="IPR003228">
    <property type="entry name" value="TFIID_TAF12_dom"/>
</dbReference>
<feature type="domain" description="Transcription initiation factor TFIID subunit 12" evidence="3">
    <location>
        <begin position="57"/>
        <end position="123"/>
    </location>
</feature>
<sequence length="129" mass="14468">MNARPWIDELPKNNSDVSSGNESASSACSLSSSGRSNQNESDQEFIYASGNSYNLISRPNLNRFVHRIDKTATVDEQAADLAVKCAEAFVKDVVMRSVKLAKYRNSVPDVLDLKFTLKREYNMEFPNKN</sequence>
<gene>
    <name evidence="4" type="ORF">Dbus_chr2Lg213</name>
    <name evidence="5" type="ORF">Dbus_chr2Lg216</name>
</gene>